<dbReference type="EMBL" id="HBDZ01013345">
    <property type="protein sequence ID" value="CAD8247583.1"/>
    <property type="molecule type" value="Transcribed_RNA"/>
</dbReference>
<dbReference type="GO" id="GO:0005634">
    <property type="term" value="C:nucleus"/>
    <property type="evidence" value="ECO:0007669"/>
    <property type="project" value="TreeGrafter"/>
</dbReference>
<evidence type="ECO:0000259" key="8">
    <source>
        <dbReference type="PROSITE" id="PS50011"/>
    </source>
</evidence>
<dbReference type="GO" id="GO:0010468">
    <property type="term" value="P:regulation of gene expression"/>
    <property type="evidence" value="ECO:0007669"/>
    <property type="project" value="TreeGrafter"/>
</dbReference>
<evidence type="ECO:0000256" key="1">
    <source>
        <dbReference type="ARBA" id="ARBA00012425"/>
    </source>
</evidence>
<keyword evidence="5" id="KW-0418">Kinase</keyword>
<dbReference type="Gene3D" id="1.10.510.10">
    <property type="entry name" value="Transferase(Phosphotransferase) domain 1"/>
    <property type="match status" value="1"/>
</dbReference>
<accession>A0A7R9TX12</accession>
<dbReference type="GO" id="GO:0051301">
    <property type="term" value="P:cell division"/>
    <property type="evidence" value="ECO:0007669"/>
    <property type="project" value="UniProtKB-KW"/>
</dbReference>
<keyword evidence="6" id="KW-0067">ATP-binding</keyword>
<feature type="domain" description="Protein kinase" evidence="8">
    <location>
        <begin position="32"/>
        <end position="454"/>
    </location>
</feature>
<keyword evidence="3" id="KW-0808">Transferase</keyword>
<dbReference type="Gene3D" id="3.30.200.20">
    <property type="entry name" value="Phosphorylase Kinase, domain 1"/>
    <property type="match status" value="1"/>
</dbReference>
<feature type="region of interest" description="Disordered" evidence="7">
    <location>
        <begin position="482"/>
        <end position="510"/>
    </location>
</feature>
<dbReference type="GO" id="GO:0005524">
    <property type="term" value="F:ATP binding"/>
    <property type="evidence" value="ECO:0007669"/>
    <property type="project" value="UniProtKB-KW"/>
</dbReference>
<dbReference type="Pfam" id="PF00069">
    <property type="entry name" value="Pkinase"/>
    <property type="match status" value="1"/>
</dbReference>
<evidence type="ECO:0000256" key="5">
    <source>
        <dbReference type="ARBA" id="ARBA00022777"/>
    </source>
</evidence>
<proteinExistence type="predicted"/>
<dbReference type="GO" id="GO:0010389">
    <property type="term" value="P:regulation of G2/M transition of mitotic cell cycle"/>
    <property type="evidence" value="ECO:0007669"/>
    <property type="project" value="TreeGrafter"/>
</dbReference>
<dbReference type="GO" id="GO:0004693">
    <property type="term" value="F:cyclin-dependent protein serine/threonine kinase activity"/>
    <property type="evidence" value="ECO:0007669"/>
    <property type="project" value="TreeGrafter"/>
</dbReference>
<evidence type="ECO:0000256" key="4">
    <source>
        <dbReference type="ARBA" id="ARBA00022741"/>
    </source>
</evidence>
<dbReference type="GO" id="GO:0000307">
    <property type="term" value="C:cyclin-dependent protein kinase holoenzyme complex"/>
    <property type="evidence" value="ECO:0007669"/>
    <property type="project" value="TreeGrafter"/>
</dbReference>
<protein>
    <recommendedName>
        <fullName evidence="1">cyclin-dependent kinase</fullName>
        <ecNumber evidence="1">2.7.11.22</ecNumber>
    </recommendedName>
</protein>
<evidence type="ECO:0000313" key="9">
    <source>
        <dbReference type="EMBL" id="CAD8247583.1"/>
    </source>
</evidence>
<dbReference type="GO" id="GO:0030332">
    <property type="term" value="F:cyclin binding"/>
    <property type="evidence" value="ECO:0007669"/>
    <property type="project" value="TreeGrafter"/>
</dbReference>
<gene>
    <name evidence="9" type="ORF">PCOL08062_LOCUS10230</name>
</gene>
<dbReference type="PANTHER" id="PTHR24056">
    <property type="entry name" value="CELL DIVISION PROTEIN KINASE"/>
    <property type="match status" value="1"/>
</dbReference>
<dbReference type="EC" id="2.7.11.22" evidence="1"/>
<dbReference type="AlphaFoldDB" id="A0A7R9TX12"/>
<dbReference type="InterPro" id="IPR011009">
    <property type="entry name" value="Kinase-like_dom_sf"/>
</dbReference>
<dbReference type="GO" id="GO:0007165">
    <property type="term" value="P:signal transduction"/>
    <property type="evidence" value="ECO:0007669"/>
    <property type="project" value="TreeGrafter"/>
</dbReference>
<evidence type="ECO:0000256" key="2">
    <source>
        <dbReference type="ARBA" id="ARBA00022527"/>
    </source>
</evidence>
<dbReference type="FunFam" id="1.10.510.10:FF:000624">
    <property type="entry name" value="Mitogen-activated protein kinase"/>
    <property type="match status" value="1"/>
</dbReference>
<evidence type="ECO:0000256" key="3">
    <source>
        <dbReference type="ARBA" id="ARBA00022679"/>
    </source>
</evidence>
<dbReference type="GO" id="GO:0000082">
    <property type="term" value="P:G1/S transition of mitotic cell cycle"/>
    <property type="evidence" value="ECO:0007669"/>
    <property type="project" value="TreeGrafter"/>
</dbReference>
<evidence type="ECO:0000256" key="6">
    <source>
        <dbReference type="ARBA" id="ARBA00022840"/>
    </source>
</evidence>
<reference evidence="9" key="1">
    <citation type="submission" date="2021-01" db="EMBL/GenBank/DDBJ databases">
        <authorList>
            <person name="Corre E."/>
            <person name="Pelletier E."/>
            <person name="Niang G."/>
            <person name="Scheremetjew M."/>
            <person name="Finn R."/>
            <person name="Kale V."/>
            <person name="Holt S."/>
            <person name="Cochrane G."/>
            <person name="Meng A."/>
            <person name="Brown T."/>
            <person name="Cohen L."/>
        </authorList>
    </citation>
    <scope>NUCLEOTIDE SEQUENCE</scope>
    <source>
        <strain evidence="9">CCMP1413</strain>
    </source>
</reference>
<sequence>MHKRLYGSAPPPVVLPRAFRAYTISRLSKPGDRFQRLFADPPGTSVYRGRDRLTGRLVAIKCAESGEAEGLSIGTVRELGALRHLQGCPSVVKLHAAVDMGPRVRIVFERMDTNLRQPPREWIIRAPEALLKAQSETASKKHDRSGTSNMEVVKVWRDMKEEGMMVPEYRSAVTVVEECAPSHPGAGGSAPPSPSVRALRQREIGPLAEGPAVEGPAVRMSTFMRESKYLALHAWKNSPEFFQAAEELDEDQTPPSLDEDVPLYAETVRMLMWQLLLGVEAAHSRATLHRDIKPDNLLVERRTGRLVIAGWGLSRQVAPPVGNLTHEVVTLWYRAPEILLGGPKVKYSMPIDMWSVGAVFGELAKGAPLFPSENIEIDQLFHIFRALGTPSPDTWAGVEDMPDYQVTFPQWEGKPLSQLVPQLDEDGIDLLGKFLAYDPTKRISARDALAHPYFNGVAGAGNRSSWRRFARCRDVTAEALCPTQPAGGPTPPQEVDTKGILGQPAKTRRS</sequence>
<dbReference type="InterPro" id="IPR050108">
    <property type="entry name" value="CDK"/>
</dbReference>
<dbReference type="PANTHER" id="PTHR24056:SF254">
    <property type="entry name" value="CYCLIN-DEPENDENT KINASE 2"/>
    <property type="match status" value="1"/>
</dbReference>
<dbReference type="InterPro" id="IPR000719">
    <property type="entry name" value="Prot_kinase_dom"/>
</dbReference>
<organism evidence="9">
    <name type="scientific">Prasinoderma coloniale</name>
    <dbReference type="NCBI Taxonomy" id="156133"/>
    <lineage>
        <taxon>Eukaryota</taxon>
        <taxon>Viridiplantae</taxon>
        <taxon>Prasinodermophyta</taxon>
        <taxon>Prasinodermophyceae</taxon>
        <taxon>Prasinodermales</taxon>
        <taxon>Prasinodermaceae</taxon>
        <taxon>Prasinoderma</taxon>
    </lineage>
</organism>
<dbReference type="PROSITE" id="PS50011">
    <property type="entry name" value="PROTEIN_KINASE_DOM"/>
    <property type="match status" value="1"/>
</dbReference>
<dbReference type="SUPFAM" id="SSF56112">
    <property type="entry name" value="Protein kinase-like (PK-like)"/>
    <property type="match status" value="1"/>
</dbReference>
<name>A0A7R9TX12_9VIRI</name>
<dbReference type="GO" id="GO:0005737">
    <property type="term" value="C:cytoplasm"/>
    <property type="evidence" value="ECO:0007669"/>
    <property type="project" value="UniProtKB-SubCell"/>
</dbReference>
<evidence type="ECO:0000256" key="7">
    <source>
        <dbReference type="SAM" id="MobiDB-lite"/>
    </source>
</evidence>
<dbReference type="SMART" id="SM00220">
    <property type="entry name" value="S_TKc"/>
    <property type="match status" value="1"/>
</dbReference>
<keyword evidence="2" id="KW-0723">Serine/threonine-protein kinase</keyword>
<keyword evidence="4" id="KW-0547">Nucleotide-binding</keyword>